<comment type="cofactor">
    <cofactor evidence="1">
        <name>Mg(2+)</name>
        <dbReference type="ChEBI" id="CHEBI:18420"/>
    </cofactor>
</comment>
<accession>A0A1I2EZ56</accession>
<dbReference type="GO" id="GO:0005886">
    <property type="term" value="C:plasma membrane"/>
    <property type="evidence" value="ECO:0007669"/>
    <property type="project" value="TreeGrafter"/>
</dbReference>
<dbReference type="Pfam" id="PF19279">
    <property type="entry name" value="YegS_C"/>
    <property type="match status" value="1"/>
</dbReference>
<dbReference type="AlphaFoldDB" id="A0A1I2EZ56"/>
<evidence type="ECO:0000256" key="10">
    <source>
        <dbReference type="ARBA" id="ARBA00023209"/>
    </source>
</evidence>
<dbReference type="InterPro" id="IPR045540">
    <property type="entry name" value="YegS/DAGK_C"/>
</dbReference>
<gene>
    <name evidence="13" type="ORF">SAMN05444380_12548</name>
</gene>
<evidence type="ECO:0000256" key="7">
    <source>
        <dbReference type="ARBA" id="ARBA00022840"/>
    </source>
</evidence>
<dbReference type="SUPFAM" id="SSF111331">
    <property type="entry name" value="NAD kinase/diacylglycerol kinase-like"/>
    <property type="match status" value="1"/>
</dbReference>
<dbReference type="Gene3D" id="2.60.200.40">
    <property type="match status" value="1"/>
</dbReference>
<evidence type="ECO:0000259" key="12">
    <source>
        <dbReference type="PROSITE" id="PS50146"/>
    </source>
</evidence>
<dbReference type="SMART" id="SM00046">
    <property type="entry name" value="DAGKc"/>
    <property type="match status" value="1"/>
</dbReference>
<dbReference type="PROSITE" id="PS50146">
    <property type="entry name" value="DAGK"/>
    <property type="match status" value="1"/>
</dbReference>
<dbReference type="GO" id="GO:0046872">
    <property type="term" value="F:metal ion binding"/>
    <property type="evidence" value="ECO:0007669"/>
    <property type="project" value="UniProtKB-KW"/>
</dbReference>
<dbReference type="GO" id="GO:0005524">
    <property type="term" value="F:ATP binding"/>
    <property type="evidence" value="ECO:0007669"/>
    <property type="project" value="UniProtKB-KW"/>
</dbReference>
<keyword evidence="14" id="KW-1185">Reference proteome</keyword>
<evidence type="ECO:0000256" key="8">
    <source>
        <dbReference type="ARBA" id="ARBA00022842"/>
    </source>
</evidence>
<dbReference type="PANTHER" id="PTHR12358:SF106">
    <property type="entry name" value="LIPID KINASE YEGS"/>
    <property type="match status" value="1"/>
</dbReference>
<dbReference type="GO" id="GO:0016301">
    <property type="term" value="F:kinase activity"/>
    <property type="evidence" value="ECO:0007669"/>
    <property type="project" value="UniProtKB-KW"/>
</dbReference>
<evidence type="ECO:0000313" key="13">
    <source>
        <dbReference type="EMBL" id="SFE98382.1"/>
    </source>
</evidence>
<keyword evidence="11" id="KW-1208">Phospholipid metabolism</keyword>
<keyword evidence="4" id="KW-0479">Metal-binding</keyword>
<dbReference type="InterPro" id="IPR017438">
    <property type="entry name" value="ATP-NAD_kinase_N"/>
</dbReference>
<sequence>MRNVNQRLKMDKKALFIINPASGQGRQKELERSLINQAKSSGYDIIFSEKPGHAFQLSSQAAGNYDIVVAVGGDGTVNEVGRGLINSSTALGIIPTGSGNGLARFLQIPVKINKAFEVIKEGSVKSIDVIKINDYYSFNVAGIGFDAYISHKFAHKKKRGPLAYMQLISKEFPKYKSENYTIFVDGAKIQLDAFLVSFANSSQYGNNFHIAPGALIDDGLIDVCLIKDFPKFSAPALLISMLDQSIDKNKYDTIIRARNITIRHPKPLFGHVDGEPVNLGVEAHINILPLALKVTTPPEHLIQAPNILQPLMDMIPLGI</sequence>
<dbReference type="InterPro" id="IPR005218">
    <property type="entry name" value="Diacylglycerol/lipid_kinase"/>
</dbReference>
<feature type="domain" description="DAGKc" evidence="12">
    <location>
        <begin position="9"/>
        <end position="136"/>
    </location>
</feature>
<evidence type="ECO:0000256" key="2">
    <source>
        <dbReference type="ARBA" id="ARBA00022516"/>
    </source>
</evidence>
<protein>
    <submittedName>
        <fullName evidence="13">Lipid kinase, YegS/Rv2252/BmrU family</fullName>
    </submittedName>
</protein>
<keyword evidence="3" id="KW-0808">Transferase</keyword>
<name>A0A1I2EZ56_9BACT</name>
<dbReference type="NCBIfam" id="TIGR00147">
    <property type="entry name" value="YegS/Rv2252/BmrU family lipid kinase"/>
    <property type="match status" value="1"/>
</dbReference>
<keyword evidence="5" id="KW-0547">Nucleotide-binding</keyword>
<evidence type="ECO:0000256" key="5">
    <source>
        <dbReference type="ARBA" id="ARBA00022741"/>
    </source>
</evidence>
<keyword evidence="6 13" id="KW-0418">Kinase</keyword>
<dbReference type="Proteomes" id="UP000181976">
    <property type="component" value="Unassembled WGS sequence"/>
</dbReference>
<evidence type="ECO:0000256" key="9">
    <source>
        <dbReference type="ARBA" id="ARBA00023098"/>
    </source>
</evidence>
<evidence type="ECO:0000256" key="1">
    <source>
        <dbReference type="ARBA" id="ARBA00001946"/>
    </source>
</evidence>
<evidence type="ECO:0000256" key="11">
    <source>
        <dbReference type="ARBA" id="ARBA00023264"/>
    </source>
</evidence>
<dbReference type="eggNOG" id="COG1597">
    <property type="taxonomic scope" value="Bacteria"/>
</dbReference>
<dbReference type="InterPro" id="IPR050187">
    <property type="entry name" value="Lipid_Phosphate_FormReg"/>
</dbReference>
<proteinExistence type="predicted"/>
<evidence type="ECO:0000256" key="4">
    <source>
        <dbReference type="ARBA" id="ARBA00022723"/>
    </source>
</evidence>
<keyword evidence="10" id="KW-0594">Phospholipid biosynthesis</keyword>
<dbReference type="Pfam" id="PF00781">
    <property type="entry name" value="DAGK_cat"/>
    <property type="match status" value="1"/>
</dbReference>
<dbReference type="STRING" id="385682.SAMN05444380_12548"/>
<dbReference type="Gene3D" id="3.40.50.10330">
    <property type="entry name" value="Probable inorganic polyphosphate/atp-NAD kinase, domain 1"/>
    <property type="match status" value="1"/>
</dbReference>
<dbReference type="InParanoid" id="A0A1I2EZ56"/>
<keyword evidence="7" id="KW-0067">ATP-binding</keyword>
<evidence type="ECO:0000313" key="14">
    <source>
        <dbReference type="Proteomes" id="UP000181976"/>
    </source>
</evidence>
<dbReference type="EMBL" id="FONA01000025">
    <property type="protein sequence ID" value="SFE98382.1"/>
    <property type="molecule type" value="Genomic_DNA"/>
</dbReference>
<keyword evidence="8" id="KW-0460">Magnesium</keyword>
<dbReference type="FunCoup" id="A0A1I2EZ56">
    <property type="interactions" value="333"/>
</dbReference>
<dbReference type="PANTHER" id="PTHR12358">
    <property type="entry name" value="SPHINGOSINE KINASE"/>
    <property type="match status" value="1"/>
</dbReference>
<evidence type="ECO:0000256" key="3">
    <source>
        <dbReference type="ARBA" id="ARBA00022679"/>
    </source>
</evidence>
<keyword evidence="9" id="KW-0443">Lipid metabolism</keyword>
<evidence type="ECO:0000256" key="6">
    <source>
        <dbReference type="ARBA" id="ARBA00022777"/>
    </source>
</evidence>
<reference evidence="13 14" key="1">
    <citation type="submission" date="2016-10" db="EMBL/GenBank/DDBJ databases">
        <authorList>
            <person name="de Groot N.N."/>
        </authorList>
    </citation>
    <scope>NUCLEOTIDE SEQUENCE [LARGE SCALE GENOMIC DNA]</scope>
    <source>
        <strain evidence="13 14">DSM 19012</strain>
    </source>
</reference>
<dbReference type="GO" id="GO:0008654">
    <property type="term" value="P:phospholipid biosynthetic process"/>
    <property type="evidence" value="ECO:0007669"/>
    <property type="project" value="UniProtKB-KW"/>
</dbReference>
<dbReference type="InterPro" id="IPR001206">
    <property type="entry name" value="Diacylglycerol_kinase_cat_dom"/>
</dbReference>
<dbReference type="InterPro" id="IPR016064">
    <property type="entry name" value="NAD/diacylglycerol_kinase_sf"/>
</dbReference>
<keyword evidence="2" id="KW-0444">Lipid biosynthesis</keyword>
<organism evidence="13 14">
    <name type="scientific">Thermophagus xiamenensis</name>
    <dbReference type="NCBI Taxonomy" id="385682"/>
    <lineage>
        <taxon>Bacteria</taxon>
        <taxon>Pseudomonadati</taxon>
        <taxon>Bacteroidota</taxon>
        <taxon>Bacteroidia</taxon>
        <taxon>Marinilabiliales</taxon>
        <taxon>Marinilabiliaceae</taxon>
        <taxon>Thermophagus</taxon>
    </lineage>
</organism>